<dbReference type="STRING" id="33114.A0A2G2VL40"/>
<name>A0A2G2VL40_CAPBA</name>
<keyword evidence="3 6" id="KW-0378">Hydrolase</keyword>
<keyword evidence="10" id="KW-1185">Reference proteome</keyword>
<comment type="similarity">
    <text evidence="2 6">Belongs to the glycosyl hydrolase 100 family.</text>
</comment>
<evidence type="ECO:0000256" key="2">
    <source>
        <dbReference type="ARBA" id="ARBA00007671"/>
    </source>
</evidence>
<evidence type="ECO:0000256" key="7">
    <source>
        <dbReference type="SAM" id="Coils"/>
    </source>
</evidence>
<evidence type="ECO:0000256" key="6">
    <source>
        <dbReference type="RuleBase" id="RU367047"/>
    </source>
</evidence>
<dbReference type="AlphaFoldDB" id="A0A2G2VL40"/>
<evidence type="ECO:0000256" key="1">
    <source>
        <dbReference type="ARBA" id="ARBA00000094"/>
    </source>
</evidence>
<evidence type="ECO:0000256" key="4">
    <source>
        <dbReference type="ARBA" id="ARBA00023277"/>
    </source>
</evidence>
<dbReference type="EC" id="3.2.1.26" evidence="6"/>
<organism evidence="9 10">
    <name type="scientific">Capsicum baccatum</name>
    <name type="common">Peruvian pepper</name>
    <dbReference type="NCBI Taxonomy" id="33114"/>
    <lineage>
        <taxon>Eukaryota</taxon>
        <taxon>Viridiplantae</taxon>
        <taxon>Streptophyta</taxon>
        <taxon>Embryophyta</taxon>
        <taxon>Tracheophyta</taxon>
        <taxon>Spermatophyta</taxon>
        <taxon>Magnoliopsida</taxon>
        <taxon>eudicotyledons</taxon>
        <taxon>Gunneridae</taxon>
        <taxon>Pentapetalae</taxon>
        <taxon>asterids</taxon>
        <taxon>lamiids</taxon>
        <taxon>Solanales</taxon>
        <taxon>Solanaceae</taxon>
        <taxon>Solanoideae</taxon>
        <taxon>Capsiceae</taxon>
        <taxon>Capsicum</taxon>
    </lineage>
</organism>
<feature type="region of interest" description="Disordered" evidence="8">
    <location>
        <begin position="424"/>
        <end position="461"/>
    </location>
</feature>
<protein>
    <recommendedName>
        <fullName evidence="6">Alkaline/neutral invertase</fullName>
        <ecNumber evidence="6">3.2.1.26</ecNumber>
    </recommendedName>
</protein>
<comment type="caution">
    <text evidence="9">The sequence shown here is derived from an EMBL/GenBank/DDBJ whole genome shotgun (WGS) entry which is preliminary data.</text>
</comment>
<dbReference type="Gene3D" id="1.50.10.10">
    <property type="match status" value="1"/>
</dbReference>
<feature type="compositionally biased region" description="Basic and acidic residues" evidence="8">
    <location>
        <begin position="424"/>
        <end position="437"/>
    </location>
</feature>
<evidence type="ECO:0000313" key="9">
    <source>
        <dbReference type="EMBL" id="PHT33696.1"/>
    </source>
</evidence>
<keyword evidence="4 6" id="KW-0119">Carbohydrate metabolism</keyword>
<dbReference type="OrthoDB" id="425925at2759"/>
<dbReference type="PANTHER" id="PTHR31916">
    <property type="match status" value="1"/>
</dbReference>
<dbReference type="InterPro" id="IPR008587">
    <property type="entry name" value="FPP_plant"/>
</dbReference>
<dbReference type="GO" id="GO:0004575">
    <property type="term" value="F:sucrose alpha-glucosidase activity"/>
    <property type="evidence" value="ECO:0007669"/>
    <property type="project" value="TreeGrafter"/>
</dbReference>
<keyword evidence="5 6" id="KW-0326">Glycosidase</keyword>
<dbReference type="PANTHER" id="PTHR31916:SF42">
    <property type="entry name" value="ALKALINE_NEUTRAL INVERTASE"/>
    <property type="match status" value="1"/>
</dbReference>
<keyword evidence="7" id="KW-0175">Coiled coil</keyword>
<dbReference type="InterPro" id="IPR024746">
    <property type="entry name" value="Glyco_hydro_100"/>
</dbReference>
<comment type="function">
    <text evidence="6">Invertase that cleaves sucrose into glucose and fructose.</text>
</comment>
<feature type="coiled-coil region" evidence="7">
    <location>
        <begin position="479"/>
        <end position="615"/>
    </location>
</feature>
<reference evidence="9 10" key="1">
    <citation type="journal article" date="2017" name="Genome Biol.">
        <title>New reference genome sequences of hot pepper reveal the massive evolution of plant disease-resistance genes by retroduplication.</title>
        <authorList>
            <person name="Kim S."/>
            <person name="Park J."/>
            <person name="Yeom S.I."/>
            <person name="Kim Y.M."/>
            <person name="Seo E."/>
            <person name="Kim K.T."/>
            <person name="Kim M.S."/>
            <person name="Lee J.M."/>
            <person name="Cheong K."/>
            <person name="Shin H.S."/>
            <person name="Kim S.B."/>
            <person name="Han K."/>
            <person name="Lee J."/>
            <person name="Park M."/>
            <person name="Lee H.A."/>
            <person name="Lee H.Y."/>
            <person name="Lee Y."/>
            <person name="Oh S."/>
            <person name="Lee J.H."/>
            <person name="Choi E."/>
            <person name="Choi E."/>
            <person name="Lee S.E."/>
            <person name="Jeon J."/>
            <person name="Kim H."/>
            <person name="Choi G."/>
            <person name="Song H."/>
            <person name="Lee J."/>
            <person name="Lee S.C."/>
            <person name="Kwon J.K."/>
            <person name="Lee H.Y."/>
            <person name="Koo N."/>
            <person name="Hong Y."/>
            <person name="Kim R.W."/>
            <person name="Kang W.H."/>
            <person name="Huh J.H."/>
            <person name="Kang B.C."/>
            <person name="Yang T.J."/>
            <person name="Lee Y.H."/>
            <person name="Bennetzen J.L."/>
            <person name="Choi D."/>
        </authorList>
    </citation>
    <scope>NUCLEOTIDE SEQUENCE [LARGE SCALE GENOMIC DNA]</scope>
    <source>
        <strain evidence="10">cv. PBC81</strain>
    </source>
</reference>
<dbReference type="GO" id="GO:0033926">
    <property type="term" value="F:endo-alpha-N-acetylgalactosaminidase activity"/>
    <property type="evidence" value="ECO:0007669"/>
    <property type="project" value="UniProtKB-UniRule"/>
</dbReference>
<reference evidence="10" key="2">
    <citation type="journal article" date="2017" name="J. Anim. Genet.">
        <title>Multiple reference genome sequences of hot pepper reveal the massive evolution of plant disease resistance genes by retroduplication.</title>
        <authorList>
            <person name="Kim S."/>
            <person name="Park J."/>
            <person name="Yeom S.-I."/>
            <person name="Kim Y.-M."/>
            <person name="Seo E."/>
            <person name="Kim K.-T."/>
            <person name="Kim M.-S."/>
            <person name="Lee J.M."/>
            <person name="Cheong K."/>
            <person name="Shin H.-S."/>
            <person name="Kim S.-B."/>
            <person name="Han K."/>
            <person name="Lee J."/>
            <person name="Park M."/>
            <person name="Lee H.-A."/>
            <person name="Lee H.-Y."/>
            <person name="Lee Y."/>
            <person name="Oh S."/>
            <person name="Lee J.H."/>
            <person name="Choi E."/>
            <person name="Choi E."/>
            <person name="Lee S.E."/>
            <person name="Jeon J."/>
            <person name="Kim H."/>
            <person name="Choi G."/>
            <person name="Song H."/>
            <person name="Lee J."/>
            <person name="Lee S.-C."/>
            <person name="Kwon J.-K."/>
            <person name="Lee H.-Y."/>
            <person name="Koo N."/>
            <person name="Hong Y."/>
            <person name="Kim R.W."/>
            <person name="Kang W.-H."/>
            <person name="Huh J.H."/>
            <person name="Kang B.-C."/>
            <person name="Yang T.-J."/>
            <person name="Lee Y.-H."/>
            <person name="Bennetzen J.L."/>
            <person name="Choi D."/>
        </authorList>
    </citation>
    <scope>NUCLEOTIDE SEQUENCE [LARGE SCALE GENOMIC DNA]</scope>
    <source>
        <strain evidence="10">cv. PBC81</strain>
    </source>
</reference>
<evidence type="ECO:0000313" key="10">
    <source>
        <dbReference type="Proteomes" id="UP000224567"/>
    </source>
</evidence>
<dbReference type="Proteomes" id="UP000224567">
    <property type="component" value="Unassembled WGS sequence"/>
</dbReference>
<accession>A0A2G2VL40</accession>
<comment type="catalytic activity">
    <reaction evidence="1 6">
        <text>Hydrolysis of terminal non-reducing beta-D-fructofuranoside residues in beta-D-fructofuranosides.</text>
        <dbReference type="EC" id="3.2.1.26"/>
    </reaction>
</comment>
<dbReference type="InterPro" id="IPR008928">
    <property type="entry name" value="6-hairpin_glycosidase_sf"/>
</dbReference>
<sequence length="753" mass="85455">MPSPVDVSQNGNVRHVEATPSLFEIEEDLARLLERPRQVNIERKRSFDERSFSEMSMTHSPPRQVYKNLENSSRVFDNMVGVYSPGRWSGINTPRSTFGFEPHPIIGEAWEALRRSIVNFRDQPVGTIAAIDNSAEELNYDQVFVRDFVPSALAFLMNGEPDIVKNFLLKTLRLQSREKKIDQFKLGDGVMPASFKVSHDPVRNYETITADFGESAIGRVAPVDSGFWWIILLRAYTKSTGDTSLAEMPECQRGIRLILELCLSEGFDTFPTLLCADGCSMIDRRMGVYGYPIEIQALFFMALRCALLLLKHDEENRECCDAIIKCLHALSIKSLRPGCAWLVTDWTPIFYLDRMPVVELSLFFQFCHPLHFWSIHTLAISKSSRICPLTKFQHEVSVLRQGQGLLPTDKDIFLVQQSTMDRRSWPWKKKSSDKTASEKPAALIVESASAPSDSTEPKVDQGKQEIKYVQISVESYSHLTGLEDQVKSLEEQVSGLEDEVKDLNEKLAAAQSEMTNKENLGKQYAKVTEEAVSGWEKAAKQFDKMKHEFEAKLANLDQQLLRSAAENSALSRSLQERSSMVIQLSEEKAQAEAEIEMLKSNIESCEREINSLKYELHINSKELEIRIEEKNMSVRYAEVANKQHLEGVKKIAKLEADCRRLRGLVRKKLPGPSALAQMKLEVESLCRDYGDSRVKKSQGGRPSSPQFSSLPDFSLDSVQKFHKENEQLTERLLAMAEETKMLKEALAHRNSEL</sequence>
<dbReference type="GO" id="GO:0005987">
    <property type="term" value="P:sucrose catabolic process"/>
    <property type="evidence" value="ECO:0007669"/>
    <property type="project" value="TreeGrafter"/>
</dbReference>
<proteinExistence type="inferred from homology"/>
<dbReference type="Pfam" id="PF12899">
    <property type="entry name" value="Glyco_hydro_100"/>
    <property type="match status" value="1"/>
</dbReference>
<evidence type="ECO:0000256" key="8">
    <source>
        <dbReference type="SAM" id="MobiDB-lite"/>
    </source>
</evidence>
<gene>
    <name evidence="9" type="ORF">CQW23_25496</name>
</gene>
<evidence type="ECO:0000256" key="5">
    <source>
        <dbReference type="ARBA" id="ARBA00023295"/>
    </source>
</evidence>
<dbReference type="Pfam" id="PF05911">
    <property type="entry name" value="FPP"/>
    <property type="match status" value="1"/>
</dbReference>
<feature type="coiled-coil region" evidence="7">
    <location>
        <begin position="718"/>
        <end position="745"/>
    </location>
</feature>
<evidence type="ECO:0000256" key="3">
    <source>
        <dbReference type="ARBA" id="ARBA00022801"/>
    </source>
</evidence>
<dbReference type="SUPFAM" id="SSF48208">
    <property type="entry name" value="Six-hairpin glycosidases"/>
    <property type="match status" value="1"/>
</dbReference>
<dbReference type="EMBL" id="MLFT02000011">
    <property type="protein sequence ID" value="PHT33696.1"/>
    <property type="molecule type" value="Genomic_DNA"/>
</dbReference>
<dbReference type="InterPro" id="IPR012341">
    <property type="entry name" value="6hp_glycosidase-like_sf"/>
</dbReference>